<dbReference type="InterPro" id="IPR038797">
    <property type="entry name" value="Fltp"/>
</dbReference>
<keyword evidence="7" id="KW-1185">Reference proteome</keyword>
<dbReference type="EMBL" id="JAGEUA010000001">
    <property type="protein sequence ID" value="KAL1020493.1"/>
    <property type="molecule type" value="Genomic_DNA"/>
</dbReference>
<name>A0ABD0XG91_UMBPY</name>
<comment type="function">
    <text evidence="4">Microtubule inner protein (MIP) part of the dynein-decorated doublet microtubules (DMTs) in cilia axoneme. Acts as a regulator of cilium basal body docking and positioning in mono- and multiciliated cells. Regulates basal body docking and cilia formation in multiciliated lung cells. Regulates kinocilium positioning and stereocilia bundle morphogenesis in the inner ear.</text>
</comment>
<comment type="caution">
    <text evidence="6">The sequence shown here is derived from an EMBL/GenBank/DDBJ whole genome shotgun (WGS) entry which is preliminary data.</text>
</comment>
<dbReference type="AlphaFoldDB" id="A0ABD0XG91"/>
<feature type="compositionally biased region" description="Low complexity" evidence="5">
    <location>
        <begin position="110"/>
        <end position="123"/>
    </location>
</feature>
<dbReference type="PANTHER" id="PTHR34639">
    <property type="entry name" value="PROTEIN FLATTOP"/>
    <property type="match status" value="1"/>
</dbReference>
<evidence type="ECO:0000256" key="4">
    <source>
        <dbReference type="ARBA" id="ARBA00045261"/>
    </source>
</evidence>
<evidence type="ECO:0000313" key="7">
    <source>
        <dbReference type="Proteomes" id="UP001557470"/>
    </source>
</evidence>
<evidence type="ECO:0000256" key="3">
    <source>
        <dbReference type="ARBA" id="ARBA00033306"/>
    </source>
</evidence>
<dbReference type="PANTHER" id="PTHR34639:SF1">
    <property type="entry name" value="PROTEIN FLATTOP"/>
    <property type="match status" value="1"/>
</dbReference>
<accession>A0ABD0XG91</accession>
<feature type="region of interest" description="Disordered" evidence="5">
    <location>
        <begin position="99"/>
        <end position="123"/>
    </location>
</feature>
<proteinExistence type="inferred from homology"/>
<protein>
    <recommendedName>
        <fullName evidence="2">Protein Flattop</fullName>
    </recommendedName>
    <alternativeName>
        <fullName evidence="3">Cilia- and flagella-associated protein 126</fullName>
    </alternativeName>
</protein>
<feature type="compositionally biased region" description="Basic and acidic residues" evidence="5">
    <location>
        <begin position="99"/>
        <end position="109"/>
    </location>
</feature>
<dbReference type="Proteomes" id="UP001557470">
    <property type="component" value="Unassembled WGS sequence"/>
</dbReference>
<evidence type="ECO:0000256" key="2">
    <source>
        <dbReference type="ARBA" id="ARBA00019181"/>
    </source>
</evidence>
<sequence length="146" mass="16504">MSSYYSANQYESAFKSQKLQNWTVPKRWKVKPSKAGGHTTFIANDRGHLIPVVRAKCGSAWPEFMGTWHLPAHLPPSSFNFTARSEEGRQRFTHLYTRSHDHSVPDQYKDATPPTAADGPPDGNQVRLIIPDIQLHLKYLCGLAIM</sequence>
<dbReference type="CDD" id="cd23705">
    <property type="entry name" value="Flattop"/>
    <property type="match status" value="1"/>
</dbReference>
<organism evidence="6 7">
    <name type="scientific">Umbra pygmaea</name>
    <name type="common">Eastern mudminnow</name>
    <dbReference type="NCBI Taxonomy" id="75934"/>
    <lineage>
        <taxon>Eukaryota</taxon>
        <taxon>Metazoa</taxon>
        <taxon>Chordata</taxon>
        <taxon>Craniata</taxon>
        <taxon>Vertebrata</taxon>
        <taxon>Euteleostomi</taxon>
        <taxon>Actinopterygii</taxon>
        <taxon>Neopterygii</taxon>
        <taxon>Teleostei</taxon>
        <taxon>Protacanthopterygii</taxon>
        <taxon>Esociformes</taxon>
        <taxon>Umbridae</taxon>
        <taxon>Umbra</taxon>
    </lineage>
</organism>
<evidence type="ECO:0000313" key="6">
    <source>
        <dbReference type="EMBL" id="KAL1020493.1"/>
    </source>
</evidence>
<dbReference type="Pfam" id="PF22611">
    <property type="entry name" value="CFAP126"/>
    <property type="match status" value="1"/>
</dbReference>
<evidence type="ECO:0000256" key="1">
    <source>
        <dbReference type="ARBA" id="ARBA00009887"/>
    </source>
</evidence>
<evidence type="ECO:0000256" key="5">
    <source>
        <dbReference type="SAM" id="MobiDB-lite"/>
    </source>
</evidence>
<gene>
    <name evidence="6" type="ORF">UPYG_G00000780</name>
</gene>
<comment type="similarity">
    <text evidence="1">Belongs to the Flattop family.</text>
</comment>
<reference evidence="6 7" key="1">
    <citation type="submission" date="2024-06" db="EMBL/GenBank/DDBJ databases">
        <authorList>
            <person name="Pan Q."/>
            <person name="Wen M."/>
            <person name="Jouanno E."/>
            <person name="Zahm M."/>
            <person name="Klopp C."/>
            <person name="Cabau C."/>
            <person name="Louis A."/>
            <person name="Berthelot C."/>
            <person name="Parey E."/>
            <person name="Roest Crollius H."/>
            <person name="Montfort J."/>
            <person name="Robinson-Rechavi M."/>
            <person name="Bouchez O."/>
            <person name="Lampietro C."/>
            <person name="Lopez Roques C."/>
            <person name="Donnadieu C."/>
            <person name="Postlethwait J."/>
            <person name="Bobe J."/>
            <person name="Verreycken H."/>
            <person name="Guiguen Y."/>
        </authorList>
    </citation>
    <scope>NUCLEOTIDE SEQUENCE [LARGE SCALE GENOMIC DNA]</scope>
    <source>
        <strain evidence="6">Up_M1</strain>
        <tissue evidence="6">Testis</tissue>
    </source>
</reference>